<dbReference type="GO" id="GO:0016887">
    <property type="term" value="F:ATP hydrolysis activity"/>
    <property type="evidence" value="ECO:0007669"/>
    <property type="project" value="UniProtKB-UniRule"/>
</dbReference>
<evidence type="ECO:0000256" key="5">
    <source>
        <dbReference type="ARBA" id="ARBA00022737"/>
    </source>
</evidence>
<name>A0A9W6MM80_9PROT</name>
<dbReference type="InterPro" id="IPR027417">
    <property type="entry name" value="P-loop_NTPase"/>
</dbReference>
<evidence type="ECO:0000256" key="7">
    <source>
        <dbReference type="ARBA" id="ARBA00022801"/>
    </source>
</evidence>
<dbReference type="Pfam" id="PF00005">
    <property type="entry name" value="ABC_tran"/>
    <property type="match status" value="2"/>
</dbReference>
<evidence type="ECO:0000259" key="13">
    <source>
        <dbReference type="PROSITE" id="PS50893"/>
    </source>
</evidence>
<dbReference type="GO" id="GO:0005737">
    <property type="term" value="C:cytoplasm"/>
    <property type="evidence" value="ECO:0007669"/>
    <property type="project" value="UniProtKB-SubCell"/>
</dbReference>
<dbReference type="Pfam" id="PF12848">
    <property type="entry name" value="ABC_tran_Xtn"/>
    <property type="match status" value="1"/>
</dbReference>
<keyword evidence="2 12" id="KW-0963">Cytoplasm</keyword>
<comment type="similarity">
    <text evidence="1 12">Belongs to the ABC transporter superfamily. ABCF family. Translational throttle EttA subfamily.</text>
</comment>
<dbReference type="InterPro" id="IPR017871">
    <property type="entry name" value="ABC_transporter-like_CS"/>
</dbReference>
<dbReference type="GO" id="GO:0005524">
    <property type="term" value="F:ATP binding"/>
    <property type="evidence" value="ECO:0007669"/>
    <property type="project" value="UniProtKB-UniRule"/>
</dbReference>
<keyword evidence="4 12" id="KW-0699">rRNA-binding</keyword>
<dbReference type="InterPro" id="IPR032781">
    <property type="entry name" value="ABC_tran_Xtn"/>
</dbReference>
<reference evidence="14" key="1">
    <citation type="journal article" date="2014" name="Int. J. Syst. Evol. Microbiol.">
        <title>Complete genome sequence of Corynebacterium casei LMG S-19264T (=DSM 44701T), isolated from a smear-ripened cheese.</title>
        <authorList>
            <consortium name="US DOE Joint Genome Institute (JGI-PGF)"/>
            <person name="Walter F."/>
            <person name="Albersmeier A."/>
            <person name="Kalinowski J."/>
            <person name="Ruckert C."/>
        </authorList>
    </citation>
    <scope>NUCLEOTIDE SEQUENCE</scope>
    <source>
        <strain evidence="14">VKM B-1513</strain>
    </source>
</reference>
<comment type="subcellular location">
    <subcellularLocation>
        <location evidence="12">Cytoplasm</location>
    </subcellularLocation>
    <text evidence="12">Associates with ribosomes and polysomes.</text>
</comment>
<evidence type="ECO:0000313" key="15">
    <source>
        <dbReference type="Proteomes" id="UP001143486"/>
    </source>
</evidence>
<evidence type="ECO:0000256" key="10">
    <source>
        <dbReference type="ARBA" id="ARBA00022884"/>
    </source>
</evidence>
<keyword evidence="9 12" id="KW-0810">Translation regulation</keyword>
<evidence type="ECO:0000256" key="9">
    <source>
        <dbReference type="ARBA" id="ARBA00022845"/>
    </source>
</evidence>
<feature type="binding site" evidence="12">
    <location>
        <begin position="42"/>
        <end position="49"/>
    </location>
    <ligand>
        <name>ATP</name>
        <dbReference type="ChEBI" id="CHEBI:30616"/>
        <label>1</label>
    </ligand>
</feature>
<keyword evidence="3 12" id="KW-0820">tRNA-binding</keyword>
<dbReference type="InterPro" id="IPR022374">
    <property type="entry name" value="EttA"/>
</dbReference>
<evidence type="ECO:0000256" key="12">
    <source>
        <dbReference type="HAMAP-Rule" id="MF_00847"/>
    </source>
</evidence>
<dbReference type="NCBIfam" id="NF008775">
    <property type="entry name" value="PRK11819.1"/>
    <property type="match status" value="1"/>
</dbReference>
<feature type="domain" description="ABC transporter" evidence="13">
    <location>
        <begin position="324"/>
        <end position="541"/>
    </location>
</feature>
<keyword evidence="5 12" id="KW-0677">Repeat</keyword>
<dbReference type="GO" id="GO:0006412">
    <property type="term" value="P:translation"/>
    <property type="evidence" value="ECO:0007669"/>
    <property type="project" value="UniProtKB-KW"/>
</dbReference>
<dbReference type="GO" id="GO:0043022">
    <property type="term" value="F:ribosome binding"/>
    <property type="evidence" value="ECO:0007669"/>
    <property type="project" value="UniProtKB-UniRule"/>
</dbReference>
<comment type="domain">
    <text evidence="12">The P-site tRNA interaction motif (PtIM domain) probably interacts with the P-site tRNA(fMet) as well as the 23S rRNA.</text>
</comment>
<evidence type="ECO:0000256" key="8">
    <source>
        <dbReference type="ARBA" id="ARBA00022840"/>
    </source>
</evidence>
<feature type="domain" description="ABC transporter" evidence="13">
    <location>
        <begin position="8"/>
        <end position="259"/>
    </location>
</feature>
<evidence type="ECO:0000256" key="4">
    <source>
        <dbReference type="ARBA" id="ARBA00022730"/>
    </source>
</evidence>
<gene>
    <name evidence="12" type="primary">ettA</name>
    <name evidence="14" type="ORF">GCM10017621_00570</name>
</gene>
<feature type="binding site" evidence="12">
    <location>
        <begin position="356"/>
        <end position="363"/>
    </location>
    <ligand>
        <name>ATP</name>
        <dbReference type="ChEBI" id="CHEBI:30616"/>
        <label>2</label>
    </ligand>
</feature>
<dbReference type="AlphaFoldDB" id="A0A9W6MM80"/>
<dbReference type="FunFam" id="3.40.50.300:FF:000011">
    <property type="entry name" value="Putative ABC transporter ATP-binding component"/>
    <property type="match status" value="1"/>
</dbReference>
<proteinExistence type="inferred from homology"/>
<reference evidence="14" key="2">
    <citation type="submission" date="2023-01" db="EMBL/GenBank/DDBJ databases">
        <authorList>
            <person name="Sun Q."/>
            <person name="Evtushenko L."/>
        </authorList>
    </citation>
    <scope>NUCLEOTIDE SEQUENCE</scope>
    <source>
        <strain evidence="14">VKM B-1513</strain>
    </source>
</reference>
<dbReference type="PANTHER" id="PTHR43858:SF1">
    <property type="entry name" value="ABC TRANSPORTER-RELATED PROTEIN"/>
    <property type="match status" value="1"/>
</dbReference>
<dbReference type="PROSITE" id="PS00211">
    <property type="entry name" value="ABC_TRANSPORTER_1"/>
    <property type="match status" value="1"/>
</dbReference>
<comment type="caution">
    <text evidence="14">The sequence shown here is derived from an EMBL/GenBank/DDBJ whole genome shotgun (WGS) entry which is preliminary data.</text>
</comment>
<organism evidence="14 15">
    <name type="scientific">Maricaulis virginensis</name>
    <dbReference type="NCBI Taxonomy" id="144022"/>
    <lineage>
        <taxon>Bacteria</taxon>
        <taxon>Pseudomonadati</taxon>
        <taxon>Pseudomonadota</taxon>
        <taxon>Alphaproteobacteria</taxon>
        <taxon>Maricaulales</taxon>
        <taxon>Maricaulaceae</taxon>
        <taxon>Maricaulis</taxon>
    </lineage>
</organism>
<dbReference type="EMBL" id="BSFE01000001">
    <property type="protein sequence ID" value="GLK50549.1"/>
    <property type="molecule type" value="Genomic_DNA"/>
</dbReference>
<dbReference type="Proteomes" id="UP001143486">
    <property type="component" value="Unassembled WGS sequence"/>
</dbReference>
<keyword evidence="15" id="KW-1185">Reference proteome</keyword>
<comment type="subunit">
    <text evidence="12">Monomer. Probably contacts ribosomal proteins L1, L5, L33 and S7, the 16S and 23S rRNA and the P-site containing tRNA(fMet).</text>
</comment>
<feature type="region of interest" description="PtIM" evidence="12">
    <location>
        <begin position="242"/>
        <end position="322"/>
    </location>
</feature>
<keyword evidence="6 12" id="KW-0547">Nucleotide-binding</keyword>
<dbReference type="NCBIfam" id="TIGR03719">
    <property type="entry name" value="ABC_ABC_ChvD"/>
    <property type="match status" value="1"/>
</dbReference>
<dbReference type="GO" id="GO:0045900">
    <property type="term" value="P:negative regulation of translational elongation"/>
    <property type="evidence" value="ECO:0007669"/>
    <property type="project" value="UniProtKB-UniRule"/>
</dbReference>
<dbReference type="EC" id="3.6.1.-" evidence="12"/>
<keyword evidence="7 12" id="KW-0378">Hydrolase</keyword>
<sequence>MAAYKYVYHMDKLSKTYPGASKPVFQDISLHFLPDAKIGVVGVNGAGKSTLLKIMAGMDKDFTGEAWAEKGVKVGYLPQEPQLDESKTVWENVIEGSEQKQLLEEFNAISMQLAEDYSDELMEKMTALQEKIDAENAWDIDSKIEMAMTALRCPPSDWGVAELSGGERRRVALCRLLLSEPHMLLLDEPTNHLDAESVHWLQTYLEKFEGAVLIVTHDRYFLDSITTWTLELDRGRGVPYEGGYSAWLEQKAKRMAQEEREASSKDKALARELEWIRSSPKARQAKSKARIKSYEELRESAEKREINHAQINIPPGPRLGGVVVEVENLKKGFEDKLLIDGLSFKLPPGGVVGVIGPNGAGKSTLFKMITGQDKPDEGSIRLGETVKLSYVDQSRDALDPNKTVWEEISGGNDMIDLGGKEVPSRAYVGAFNFKGGNQQKKVGLLSGGERNRVHLAKTLQTGGNLLLLDEPTNDLDVETLAALEQALEVYPGCAVVISHDRFFLDRLATHILAFEGDSHVEWFEGNFADYMEDKKRRLGPDAEMPRRIKFQKFGR</sequence>
<dbReference type="CDD" id="cd03221">
    <property type="entry name" value="ABCF_EF-3"/>
    <property type="match status" value="2"/>
</dbReference>
<protein>
    <recommendedName>
        <fullName evidence="12">Energy-dependent translational throttle protein EttA</fullName>
        <ecNumber evidence="12">3.6.1.-</ecNumber>
    </recommendedName>
    <alternativeName>
        <fullName evidence="12">Translational regulatory factor EttA</fullName>
    </alternativeName>
</protein>
<dbReference type="PROSITE" id="PS50893">
    <property type="entry name" value="ABC_TRANSPORTER_2"/>
    <property type="match status" value="2"/>
</dbReference>
<dbReference type="GO" id="GO:0000049">
    <property type="term" value="F:tRNA binding"/>
    <property type="evidence" value="ECO:0007669"/>
    <property type="project" value="UniProtKB-UniRule"/>
</dbReference>
<dbReference type="InterPro" id="IPR003593">
    <property type="entry name" value="AAA+_ATPase"/>
</dbReference>
<dbReference type="PANTHER" id="PTHR43858">
    <property type="entry name" value="ENERGY-DEPENDENT TRANSLATIONAL THROTTLE PROTEIN ETTA"/>
    <property type="match status" value="1"/>
</dbReference>
<comment type="domain">
    <text evidence="12">The arm domain is inserted in the first ABC transporter domain. Probably contacts ribosomal protein L1.</text>
</comment>
<comment type="catalytic activity">
    <reaction evidence="12">
        <text>ATP + H2O = ADP + phosphate + H(+)</text>
        <dbReference type="Rhea" id="RHEA:13065"/>
        <dbReference type="ChEBI" id="CHEBI:15377"/>
        <dbReference type="ChEBI" id="CHEBI:15378"/>
        <dbReference type="ChEBI" id="CHEBI:30616"/>
        <dbReference type="ChEBI" id="CHEBI:43474"/>
        <dbReference type="ChEBI" id="CHEBI:456216"/>
    </reaction>
</comment>
<evidence type="ECO:0000256" key="3">
    <source>
        <dbReference type="ARBA" id="ARBA00022555"/>
    </source>
</evidence>
<dbReference type="Gene3D" id="3.40.50.300">
    <property type="entry name" value="P-loop containing nucleotide triphosphate hydrolases"/>
    <property type="match status" value="2"/>
</dbReference>
<dbReference type="InterPro" id="IPR003439">
    <property type="entry name" value="ABC_transporter-like_ATP-bd"/>
</dbReference>
<evidence type="ECO:0000256" key="11">
    <source>
        <dbReference type="ARBA" id="ARBA00022917"/>
    </source>
</evidence>
<comment type="function">
    <text evidence="12">A translation factor that gates the progression of the 70S ribosomal initiation complex (IC, containing tRNA(fMet) in the P-site) into the translation elongation cycle by using a mechanism sensitive to the ATP/ADP ratio. Binds to the 70S ribosome E-site where it modulates the state of the translating ribosome during subunit translocation. ATP hydrolysis probably frees it from the ribosome, which can enter the elongation phase.</text>
</comment>
<evidence type="ECO:0000313" key="14">
    <source>
        <dbReference type="EMBL" id="GLK50549.1"/>
    </source>
</evidence>
<dbReference type="FunFam" id="3.40.50.300:FF:000183">
    <property type="entry name" value="ABC transporter ATP-binding protein yjjK"/>
    <property type="match status" value="1"/>
</dbReference>
<keyword evidence="8 12" id="KW-0067">ATP-binding</keyword>
<accession>A0A9W6MM80</accession>
<evidence type="ECO:0000256" key="1">
    <source>
        <dbReference type="ARBA" id="ARBA00005868"/>
    </source>
</evidence>
<comment type="caution">
    <text evidence="12">Lacks conserved residue(s) required for the propagation of feature annotation.</text>
</comment>
<dbReference type="HAMAP" id="MF_00847">
    <property type="entry name" value="EttA"/>
    <property type="match status" value="1"/>
</dbReference>
<dbReference type="SMART" id="SM00382">
    <property type="entry name" value="AAA"/>
    <property type="match status" value="2"/>
</dbReference>
<dbReference type="SUPFAM" id="SSF52540">
    <property type="entry name" value="P-loop containing nucleoside triphosphate hydrolases"/>
    <property type="match status" value="2"/>
</dbReference>
<evidence type="ECO:0000256" key="6">
    <source>
        <dbReference type="ARBA" id="ARBA00022741"/>
    </source>
</evidence>
<keyword evidence="10 12" id="KW-0694">RNA-binding</keyword>
<keyword evidence="11 12" id="KW-0648">Protein biosynthesis</keyword>
<dbReference type="RefSeq" id="WP_271184950.1">
    <property type="nucleotide sequence ID" value="NZ_BSFE01000001.1"/>
</dbReference>
<evidence type="ECO:0000256" key="2">
    <source>
        <dbReference type="ARBA" id="ARBA00022490"/>
    </source>
</evidence>
<dbReference type="GO" id="GO:0019843">
    <property type="term" value="F:rRNA binding"/>
    <property type="evidence" value="ECO:0007669"/>
    <property type="project" value="UniProtKB-UniRule"/>
</dbReference>